<dbReference type="GO" id="GO:0008773">
    <property type="term" value="F:[protein-PII] uridylyltransferase activity"/>
    <property type="evidence" value="ECO:0007669"/>
    <property type="project" value="InterPro"/>
</dbReference>
<feature type="domain" description="Cyclic nucleotide-binding" evidence="3">
    <location>
        <begin position="15"/>
        <end position="136"/>
    </location>
</feature>
<protein>
    <submittedName>
        <fullName evidence="5">Putative nucleotidyltransferase family</fullName>
    </submittedName>
</protein>
<name>A0A2U3QF62_9BACT</name>
<evidence type="ECO:0000313" key="5">
    <source>
        <dbReference type="EMBL" id="SPQ00053.1"/>
    </source>
</evidence>
<dbReference type="PANTHER" id="PTHR48108">
    <property type="entry name" value="CBS DOMAIN-CONTAINING PROTEIN CBSX2, CHLOROPLASTIC"/>
    <property type="match status" value="1"/>
</dbReference>
<dbReference type="InterPro" id="IPR018821">
    <property type="entry name" value="DUF294_put_nucleoTrafse_sb-bd"/>
</dbReference>
<organism evidence="5 6">
    <name type="scientific">Candidatus Sulfobium mesophilum</name>
    <dbReference type="NCBI Taxonomy" id="2016548"/>
    <lineage>
        <taxon>Bacteria</taxon>
        <taxon>Pseudomonadati</taxon>
        <taxon>Nitrospirota</taxon>
        <taxon>Nitrospiria</taxon>
        <taxon>Nitrospirales</taxon>
        <taxon>Nitrospiraceae</taxon>
        <taxon>Candidatus Sulfobium</taxon>
    </lineage>
</organism>
<gene>
    <name evidence="5" type="ORF">NBG4_160018</name>
</gene>
<keyword evidence="1" id="KW-0677">Repeat</keyword>
<evidence type="ECO:0000259" key="4">
    <source>
        <dbReference type="PROSITE" id="PS51371"/>
    </source>
</evidence>
<keyword evidence="5" id="KW-0808">Transferase</keyword>
<evidence type="ECO:0000259" key="3">
    <source>
        <dbReference type="PROSITE" id="PS50042"/>
    </source>
</evidence>
<dbReference type="SUPFAM" id="SSF51206">
    <property type="entry name" value="cAMP-binding domain-like"/>
    <property type="match status" value="1"/>
</dbReference>
<reference evidence="6" key="1">
    <citation type="submission" date="2018-03" db="EMBL/GenBank/DDBJ databases">
        <authorList>
            <person name="Zecchin S."/>
        </authorList>
    </citation>
    <scope>NUCLEOTIDE SEQUENCE [LARGE SCALE GENOMIC DNA]</scope>
</reference>
<dbReference type="InterPro" id="IPR005105">
    <property type="entry name" value="GlnD_Uridyltrans_N"/>
</dbReference>
<dbReference type="InterPro" id="IPR000644">
    <property type="entry name" value="CBS_dom"/>
</dbReference>
<dbReference type="Gene3D" id="2.60.120.10">
    <property type="entry name" value="Jelly Rolls"/>
    <property type="match status" value="1"/>
</dbReference>
<dbReference type="Pfam" id="PF03445">
    <property type="entry name" value="DUF294"/>
    <property type="match status" value="1"/>
</dbReference>
<accession>A0A2U3QF62</accession>
<evidence type="ECO:0000256" key="2">
    <source>
        <dbReference type="PROSITE-ProRule" id="PRU00703"/>
    </source>
</evidence>
<dbReference type="CDD" id="cd00038">
    <property type="entry name" value="CAP_ED"/>
    <property type="match status" value="1"/>
</dbReference>
<dbReference type="Pfam" id="PF10335">
    <property type="entry name" value="DUF294_C"/>
    <property type="match status" value="1"/>
</dbReference>
<evidence type="ECO:0000313" key="6">
    <source>
        <dbReference type="Proteomes" id="UP000245125"/>
    </source>
</evidence>
<dbReference type="Pfam" id="PF00571">
    <property type="entry name" value="CBS"/>
    <property type="match status" value="2"/>
</dbReference>
<sequence>MITKGAFTLLKKTLPFSLLDEATLRTIAKEISLEYYPKGHAIHYQDGPAAEYLSIIKSGAVKVSLKTAASEELLIDYMTVGDFFGMRSFVCGDISRDNIVAVEDTSCYLIKKATVLELMKTNAEFSAFCVRSWLKKLMDMTYREIHDRTLLHGAGDKLLFTHTLNDLATKKVITASEDISIKDAAEIMANNKISSLILLDPGGLPSGMITDRDFRNRVISKGRDLSGRVGDIMSVTIIKSEAGDYCFEALLKMIRYNIHHLLVVDNGELRGIITSHDLMLLQGSSPLSIAKEIEDQTTIDGLLPASGKINRIIINLIKEGARAGDITRLITEVNDRLLKKILEVTESRLGPPPLRYCWIVYGSEGRKEQTFKTDQDNAIIYEDPQGSDEAARAYFSDLAEQMNNALAKCGFPPCSAGYMASNPKWRQPLSAWKTYFSDWINTPIPEAILRSLIFFDFRAIHGDLLLAERLRAFLGHEIRGKNLFLAHMAAIVAQNRPPLDLFGKFICEKKGPHKGKFNIKINGICPIIDAARLSALEIRLYHTSTIERLRGLKNRPASAGEFSEELGDAFEFLMSLRLRHQFQQMQDGVEPDNFIDPDHLRPMEKTLLKETFKLILAVQEKTMKKYNSWMIK</sequence>
<dbReference type="EMBL" id="OUUY01000060">
    <property type="protein sequence ID" value="SPQ00053.1"/>
    <property type="molecule type" value="Genomic_DNA"/>
</dbReference>
<keyword evidence="6" id="KW-1185">Reference proteome</keyword>
<dbReference type="InterPro" id="IPR051462">
    <property type="entry name" value="CBS_domain-containing"/>
</dbReference>
<dbReference type="OrthoDB" id="9808528at2"/>
<dbReference type="Proteomes" id="UP000245125">
    <property type="component" value="Unassembled WGS sequence"/>
</dbReference>
<dbReference type="SUPFAM" id="SSF54631">
    <property type="entry name" value="CBS-domain pair"/>
    <property type="match status" value="1"/>
</dbReference>
<dbReference type="Pfam" id="PF00027">
    <property type="entry name" value="cNMP_binding"/>
    <property type="match status" value="1"/>
</dbReference>
<dbReference type="SMART" id="SM00116">
    <property type="entry name" value="CBS"/>
    <property type="match status" value="2"/>
</dbReference>
<dbReference type="SMART" id="SM00100">
    <property type="entry name" value="cNMP"/>
    <property type="match status" value="1"/>
</dbReference>
<proteinExistence type="predicted"/>
<keyword evidence="2" id="KW-0129">CBS domain</keyword>
<dbReference type="PANTHER" id="PTHR48108:SF34">
    <property type="entry name" value="CBS DOMAIN-CONTAINING PROTEIN YHCV"/>
    <property type="match status" value="1"/>
</dbReference>
<evidence type="ECO:0000256" key="1">
    <source>
        <dbReference type="ARBA" id="ARBA00022737"/>
    </source>
</evidence>
<dbReference type="Gene3D" id="3.10.580.10">
    <property type="entry name" value="CBS-domain"/>
    <property type="match status" value="1"/>
</dbReference>
<dbReference type="InterPro" id="IPR046342">
    <property type="entry name" value="CBS_dom_sf"/>
</dbReference>
<dbReference type="CDD" id="cd05401">
    <property type="entry name" value="NT_GlnE_GlnD_like"/>
    <property type="match status" value="1"/>
</dbReference>
<dbReference type="AlphaFoldDB" id="A0A2U3QF62"/>
<dbReference type="CDD" id="cd04587">
    <property type="entry name" value="CBS_pair_CAP-ED_NT_Pol-beta-like_DUF294_assoc"/>
    <property type="match status" value="1"/>
</dbReference>
<dbReference type="PROSITE" id="PS51371">
    <property type="entry name" value="CBS"/>
    <property type="match status" value="2"/>
</dbReference>
<dbReference type="InterPro" id="IPR000595">
    <property type="entry name" value="cNMP-bd_dom"/>
</dbReference>
<feature type="domain" description="CBS" evidence="4">
    <location>
        <begin position="233"/>
        <end position="289"/>
    </location>
</feature>
<dbReference type="PROSITE" id="PS50042">
    <property type="entry name" value="CNMP_BINDING_3"/>
    <property type="match status" value="1"/>
</dbReference>
<feature type="domain" description="CBS" evidence="4">
    <location>
        <begin position="168"/>
        <end position="225"/>
    </location>
</feature>
<dbReference type="InterPro" id="IPR014710">
    <property type="entry name" value="RmlC-like_jellyroll"/>
</dbReference>
<dbReference type="InterPro" id="IPR018490">
    <property type="entry name" value="cNMP-bd_dom_sf"/>
</dbReference>